<reference evidence="2" key="1">
    <citation type="submission" date="2025-08" db="UniProtKB">
        <authorList>
            <consortium name="RefSeq"/>
        </authorList>
    </citation>
    <scope>IDENTIFICATION</scope>
</reference>
<sequence length="875" mass="97240">MQRSIMSFFQPTKDSKVKKVEKEITNNGKEMEPPPKVALKERNGVVPESDSPVKRPGRKAVRVLSSEGEEEDEALSDPKGQKPMSDSPQASPASPATCPENSPFLSNIPMDISQSGIPKRRTARKQVPKGTIQDHLEEESEDKDRKAKKRKQEEEAKTPQEGPTEAKVAKMKEKEERDQLMTPPEPPKPPTPRKPAVKAKVKEESGILKKEEAKGTQDPTSYNPAKNNYHPIEDACWKPGQKVPFLAVARTFEKIEEVSARLRMVETLSNLLRSVVALSPPDLLPVLYLSLNRLGPPQQGLELGVGDGVLLKAVAQATGRQLESIRAEAAEKGDVGLVAENSRSTQRLMLPPPPLSTSGVFNKFRDIARLTGSASTAKKIDIIKGLFVACRHSEARYIARSLSGRLRLGLAEQSVLAALAQAVSLTPPGQEFPPAMVDAGKGKTAEVRKTWLEEQSMALKQTFCEVPDLDRIVPLLLEHGLEQLPKHCRLSPGVPLKPMLAHPTRGVSEVLKRFEEAAFTCEYKYDGQRAQIHVLEGGEVKIFSRNQEDNTGKYPDIISRIPKIKLPSVTSFILDTEAVAWDREKKQIQPFQVLTTRKRKEVDASEIQVQVCLYAFDLIYLNGESLVRKPLSRRRQLLRENFVETEGEFAFATSLDTKDTEQIAEFLEQSVKDSCEGLMVKTLDIDATYEIAKRSHNWLKLKKDYLEGVGDTLDLVVIGAYLGRGKRAGRYGGFLLAAYDEDSEELQAICKLGTGFSDEELEAHHQSLQALVLPTPRPYVRVDGAVAPDHWLDPSAVWEVKCADLSLSPIYPAARGLVDSEKGISLRFPRFIRVREDKKPEQATTSAQVACLYRKQSQIQNQQGAGSDSDPEDFY</sequence>
<protein>
    <submittedName>
        <fullName evidence="2">DNA ligase 1 isoform X3</fullName>
    </submittedName>
</protein>
<accession>A0AC58LA01</accession>
<dbReference type="Proteomes" id="UP001732720">
    <property type="component" value="Chromosome 16"/>
</dbReference>
<dbReference type="RefSeq" id="XP_073913961.1">
    <property type="nucleotide sequence ID" value="XM_074057860.1"/>
</dbReference>
<organism evidence="1 2">
    <name type="scientific">Castor canadensis</name>
    <name type="common">American beaver</name>
    <dbReference type="NCBI Taxonomy" id="51338"/>
    <lineage>
        <taxon>Eukaryota</taxon>
        <taxon>Metazoa</taxon>
        <taxon>Chordata</taxon>
        <taxon>Craniata</taxon>
        <taxon>Vertebrata</taxon>
        <taxon>Euteleostomi</taxon>
        <taxon>Mammalia</taxon>
        <taxon>Eutheria</taxon>
        <taxon>Euarchontoglires</taxon>
        <taxon>Glires</taxon>
        <taxon>Rodentia</taxon>
        <taxon>Castorimorpha</taxon>
        <taxon>Castoridae</taxon>
        <taxon>Castor</taxon>
    </lineage>
</organism>
<gene>
    <name evidence="2" type="primary">Lig1</name>
</gene>
<keyword evidence="1" id="KW-1185">Reference proteome</keyword>
<name>A0AC58LA01_CASCN</name>
<evidence type="ECO:0000313" key="2">
    <source>
        <dbReference type="RefSeq" id="XP_073913961.1"/>
    </source>
</evidence>
<proteinExistence type="predicted"/>
<evidence type="ECO:0000313" key="1">
    <source>
        <dbReference type="Proteomes" id="UP001732720"/>
    </source>
</evidence>
<keyword evidence="2" id="KW-0436">Ligase</keyword>